<keyword evidence="7 18" id="KW-0863">Zinc-finger</keyword>
<evidence type="ECO:0000256" key="16">
    <source>
        <dbReference type="ARBA" id="ARBA00023280"/>
    </source>
</evidence>
<evidence type="ECO:0000313" key="20">
    <source>
        <dbReference type="EMBL" id="AFK84996.1"/>
    </source>
</evidence>
<evidence type="ECO:0000256" key="1">
    <source>
        <dbReference type="ARBA" id="ARBA00022504"/>
    </source>
</evidence>
<dbReference type="GO" id="GO:0019904">
    <property type="term" value="F:protein domain specific binding"/>
    <property type="evidence" value="ECO:0007669"/>
    <property type="project" value="UniProtKB-UniRule"/>
</dbReference>
<evidence type="ECO:0000256" key="3">
    <source>
        <dbReference type="ARBA" id="ARBA00022562"/>
    </source>
</evidence>
<dbReference type="GO" id="GO:0003700">
    <property type="term" value="F:DNA-binding transcription factor activity"/>
    <property type="evidence" value="ECO:0007669"/>
    <property type="project" value="UniProtKB-UniRule"/>
</dbReference>
<reference evidence="20 21" key="1">
    <citation type="journal article" date="2012" name="J. Virol.">
        <title>Virome analysis for identification of novel Mammalian viruses in bat species from chinese provinces.</title>
        <authorList>
            <person name="Wu Z."/>
            <person name="Ren X."/>
            <person name="Yang L."/>
            <person name="Hu Y."/>
            <person name="Yang J."/>
            <person name="He G."/>
            <person name="Zhang J."/>
            <person name="Dong J."/>
            <person name="Sun L."/>
            <person name="Du J."/>
            <person name="Liu L."/>
            <person name="Xue Y."/>
            <person name="Wang J."/>
            <person name="Yang F."/>
            <person name="Zhang S."/>
            <person name="Jin Q."/>
        </authorList>
    </citation>
    <scope>NUCLEOTIDE SEQUENCE [LARGE SCALE GENOMIC DNA]</scope>
</reference>
<dbReference type="InterPro" id="IPR000148">
    <property type="entry name" value="Papilloma_E7"/>
</dbReference>
<dbReference type="GO" id="GO:0003677">
    <property type="term" value="F:DNA binding"/>
    <property type="evidence" value="ECO:0007669"/>
    <property type="project" value="UniProtKB-UniRule"/>
</dbReference>
<evidence type="ECO:0000256" key="6">
    <source>
        <dbReference type="ARBA" id="ARBA00022723"/>
    </source>
</evidence>
<dbReference type="SUPFAM" id="SSF161234">
    <property type="entry name" value="E7 C-terminal domain-like"/>
    <property type="match status" value="1"/>
</dbReference>
<evidence type="ECO:0000313" key="21">
    <source>
        <dbReference type="Proteomes" id="UP000107687"/>
    </source>
</evidence>
<keyword evidence="10 18" id="KW-0805">Transcription regulation</keyword>
<name>I3VR51_9PAPI</name>
<gene>
    <name evidence="18" type="primary">E7</name>
</gene>
<evidence type="ECO:0000256" key="18">
    <source>
        <dbReference type="HAMAP-Rule" id="MF_04004"/>
    </source>
</evidence>
<comment type="similarity">
    <text evidence="18 19">Belongs to the papillomaviridae E7 protein family.</text>
</comment>
<dbReference type="Gene3D" id="3.30.160.330">
    <property type="match status" value="1"/>
</dbReference>
<keyword evidence="4 18" id="KW-0945">Host-virus interaction</keyword>
<comment type="domain">
    <text evidence="18">The E7 terminal domain is an intrinsically disordered domain, whose flexibility and conformational transitions confer target adaptability to the oncoprotein. It allows adaptation to a variety of protein targets and exposes the PEST degradation sequence that regulates its turnover in the cell.</text>
</comment>
<sequence length="98" mass="10858">MIGHTPTLHEIILSELPCPLDLYCHEEMVSEEELGGLSPEDSQSQPVLQVHVISSWCGLCEHAIQFTIRCTPGTLRQVHCLLLQDLELLCADCCISVS</sequence>
<dbReference type="GO" id="GO:0042025">
    <property type="term" value="C:host cell nucleus"/>
    <property type="evidence" value="ECO:0007669"/>
    <property type="project" value="UniProtKB-SubCell"/>
</dbReference>
<dbReference type="GO" id="GO:0008270">
    <property type="term" value="F:zinc ion binding"/>
    <property type="evidence" value="ECO:0007669"/>
    <property type="project" value="UniProtKB-KW"/>
</dbReference>
<dbReference type="GO" id="GO:0006351">
    <property type="term" value="P:DNA-templated transcription"/>
    <property type="evidence" value="ECO:0007669"/>
    <property type="project" value="UniProtKB-UniRule"/>
</dbReference>
<dbReference type="PIRSF" id="PIRSF003407">
    <property type="entry name" value="Papvi_E7"/>
    <property type="match status" value="1"/>
</dbReference>
<protein>
    <recommendedName>
        <fullName evidence="18 19">Protein E7</fullName>
    </recommendedName>
</protein>
<comment type="subunit">
    <text evidence="18">Homodimer. Homooligomer. Interacts with host RB1; this interaction induces dissociation of RB1-E2F1 complex thereby disrupting RB1 activity. Interacts with host EP300; this interaction represses EP300 transcriptional activity. Interacts with protein E2; this interaction inhibits E7 oncogenic activity. Interacts with host TMEM173/STING; this interaction impairs the ability of TMEM173/STING to sense cytosolic DNA and promote the production of type I interferon (IFN-alpha and IFN-beta).</text>
</comment>
<evidence type="ECO:0000256" key="4">
    <source>
        <dbReference type="ARBA" id="ARBA00022581"/>
    </source>
</evidence>
<dbReference type="EMBL" id="JQ814848">
    <property type="protein sequence ID" value="AFK84996.1"/>
    <property type="molecule type" value="Genomic_DNA"/>
</dbReference>
<feature type="short sequence motif" description="Nuclear export signal" evidence="18">
    <location>
        <begin position="75"/>
        <end position="83"/>
    </location>
</feature>
<organism evidence="20 21">
    <name type="scientific">Miniopterus schreibersii papillomavirus 1</name>
    <dbReference type="NCBI Taxonomy" id="1195364"/>
    <lineage>
        <taxon>Viruses</taxon>
        <taxon>Monodnaviria</taxon>
        <taxon>Shotokuvirae</taxon>
        <taxon>Cossaviricota</taxon>
        <taxon>Papovaviricetes</taxon>
        <taxon>Zurhausenvirales</taxon>
        <taxon>Papillomaviridae</taxon>
        <taxon>Firstpapillomavirinae</taxon>
        <taxon>Dyotaupapillomavirus</taxon>
        <taxon>Dyotaupapillomavirus 1</taxon>
    </lineage>
</organism>
<keyword evidence="11 18" id="KW-0238">DNA-binding</keyword>
<keyword evidence="8 18" id="KW-1114">Inhibition of host interferon signaling pathway by virus</keyword>
<keyword evidence="13 18" id="KW-0804">Transcription</keyword>
<keyword evidence="6 18" id="KW-0479">Metal-binding</keyword>
<keyword evidence="12 18" id="KW-0010">Activator</keyword>
<evidence type="ECO:0000256" key="7">
    <source>
        <dbReference type="ARBA" id="ARBA00022771"/>
    </source>
</evidence>
<dbReference type="GO" id="GO:0030430">
    <property type="term" value="C:host cell cytoplasm"/>
    <property type="evidence" value="ECO:0007669"/>
    <property type="project" value="UniProtKB-SubCell"/>
</dbReference>
<evidence type="ECO:0000256" key="14">
    <source>
        <dbReference type="ARBA" id="ARBA00023200"/>
    </source>
</evidence>
<evidence type="ECO:0000256" key="2">
    <source>
        <dbReference type="ARBA" id="ARBA00022518"/>
    </source>
</evidence>
<evidence type="ECO:0000256" key="10">
    <source>
        <dbReference type="ARBA" id="ARBA00023015"/>
    </source>
</evidence>
<keyword evidence="17 18" id="KW-1078">G1/S host cell cycle checkpoint dysregulation by virus</keyword>
<feature type="zinc finger region" evidence="18">
    <location>
        <begin position="57"/>
        <end position="93"/>
    </location>
</feature>
<comment type="PTM">
    <text evidence="18">Highly phosphorylated.</text>
</comment>
<dbReference type="HAMAP" id="MF_04004">
    <property type="entry name" value="PPV_E7"/>
    <property type="match status" value="1"/>
</dbReference>
<keyword evidence="5 18" id="KW-1090">Inhibition of host innate immune response by virus</keyword>
<evidence type="ECO:0000256" key="19">
    <source>
        <dbReference type="PIRNR" id="PIRNR003407"/>
    </source>
</evidence>
<feature type="short sequence motif" description="LXCXE motif; interaction with host RB1 and TMEM173/STING" evidence="18">
    <location>
        <begin position="22"/>
        <end position="26"/>
    </location>
</feature>
<keyword evidence="2 18" id="KW-0244">Early protein</keyword>
<keyword evidence="16 18" id="KW-0899">Viral immunoevasion</keyword>
<comment type="subcellular location">
    <subcellularLocation>
        <location evidence="18">Host cytoplasm</location>
    </subcellularLocation>
    <subcellularLocation>
        <location evidence="18">Host nucleus</location>
    </subcellularLocation>
    <text evidence="18">Predominantly found in the host nucleus.</text>
</comment>
<evidence type="ECO:0000256" key="12">
    <source>
        <dbReference type="ARBA" id="ARBA00023159"/>
    </source>
</evidence>
<keyword evidence="3 18" id="KW-1048">Host nucleus</keyword>
<evidence type="ECO:0000256" key="13">
    <source>
        <dbReference type="ARBA" id="ARBA00023163"/>
    </source>
</evidence>
<evidence type="ECO:0000256" key="9">
    <source>
        <dbReference type="ARBA" id="ARBA00022833"/>
    </source>
</evidence>
<evidence type="ECO:0000256" key="8">
    <source>
        <dbReference type="ARBA" id="ARBA00022830"/>
    </source>
</evidence>
<dbReference type="GO" id="GO:0039645">
    <property type="term" value="P:symbiont-mediated perturbation of host cell cycle G1/S transition checkpoint"/>
    <property type="evidence" value="ECO:0007669"/>
    <property type="project" value="UniProtKB-UniRule"/>
</dbReference>
<evidence type="ECO:0000256" key="11">
    <source>
        <dbReference type="ARBA" id="ARBA00023125"/>
    </source>
</evidence>
<comment type="function">
    <text evidence="18">Plays a role in viral genome replication by driving entry of quiescent cells into the cell cycle. Stimulation of progression from G1 to S phase allows the virus to efficiently use the cellular DNA replicating machinery to achieve viral genome replication. E7 protein has both transforming and trans-activating activities. Induces the disassembly of the E2F1 transcription factor from RB1, with subsequent transcriptional activation of E2F1-regulated S-phase genes. Interferes with host histone deacetylation mediated by HDAC1 and HDAC2, leading to transcription activation. Plays also a role in the inhibition of both antiviral and antiproliferative functions of host interferon alpha. Interaction with host TMEM173/STING impairs the ability of TMEM173/STING to sense cytosolic DNA and promote the production of type I interferon (IFN-alpha and IFN-beta).</text>
</comment>
<evidence type="ECO:0000256" key="5">
    <source>
        <dbReference type="ARBA" id="ARBA00022632"/>
    </source>
</evidence>
<keyword evidence="15" id="KW-0922">Interferon antiviral system evasion</keyword>
<dbReference type="Pfam" id="PF00527">
    <property type="entry name" value="E7"/>
    <property type="match status" value="1"/>
</dbReference>
<comment type="function">
    <text evidence="19">E7 protein has both transforming and trans-activating activities.</text>
</comment>
<proteinExistence type="inferred from homology"/>
<accession>I3VR51</accession>
<dbReference type="GO" id="GO:0052170">
    <property type="term" value="P:symbiont-mediated suppression of host innate immune response"/>
    <property type="evidence" value="ECO:0007669"/>
    <property type="project" value="UniProtKB-KW"/>
</dbReference>
<evidence type="ECO:0000256" key="17">
    <source>
        <dbReference type="ARBA" id="ARBA00023309"/>
    </source>
</evidence>
<keyword evidence="1 18" id="KW-1121">Modulation of host cell cycle by virus</keyword>
<dbReference type="Proteomes" id="UP000107687">
    <property type="component" value="Genome"/>
</dbReference>
<keyword evidence="14 18" id="KW-1035">Host cytoplasm</keyword>
<comment type="caution">
    <text evidence="18">Lacks conserved residue(s) required for the propagation of feature annotation.</text>
</comment>
<evidence type="ECO:0000256" key="15">
    <source>
        <dbReference type="ARBA" id="ARBA00023258"/>
    </source>
</evidence>
<keyword evidence="9 18" id="KW-0862">Zinc</keyword>
<dbReference type="GO" id="GO:0039502">
    <property type="term" value="P:symbiont-mediated suppression of host type I interferon-mediated signaling pathway"/>
    <property type="evidence" value="ECO:0007669"/>
    <property type="project" value="UniProtKB-UniRule"/>
</dbReference>